<evidence type="ECO:0000313" key="2">
    <source>
        <dbReference type="EMBL" id="AAH28252.1"/>
    </source>
</evidence>
<evidence type="ECO:0000259" key="1">
    <source>
        <dbReference type="PROSITE" id="PS50805"/>
    </source>
</evidence>
<name>Q05C83_MOUSE</name>
<dbReference type="GO" id="GO:0006355">
    <property type="term" value="P:regulation of DNA-templated transcription"/>
    <property type="evidence" value="ECO:0007669"/>
    <property type="project" value="InterPro"/>
</dbReference>
<dbReference type="PANTHER" id="PTHR14947:SF26">
    <property type="entry name" value="RIKEN CDNA D130040H23 GENE"/>
    <property type="match status" value="1"/>
</dbReference>
<dbReference type="AGR" id="MGI:2443901"/>
<gene>
    <name evidence="3" type="primary">Zfp1008</name>
    <name evidence="3" type="synonym">6720489N17Rik</name>
</gene>
<feature type="non-terminal residue" evidence="2">
    <location>
        <position position="1"/>
    </location>
</feature>
<dbReference type="CDD" id="cd07765">
    <property type="entry name" value="KRAB_A-box"/>
    <property type="match status" value="1"/>
</dbReference>
<dbReference type="AlphaFoldDB" id="Q05C83"/>
<dbReference type="SUPFAM" id="SSF109640">
    <property type="entry name" value="KRAB domain (Kruppel-associated box)"/>
    <property type="match status" value="1"/>
</dbReference>
<reference evidence="2" key="1">
    <citation type="journal article" date="2004" name="Genome Res.">
        <title>The status, quality, and expansion of the NIH full-length cDNA project: the Mammalian Gene Collection (MGC).</title>
        <authorList>
            <consortium name="The MGC Project Team"/>
            <person name="Gerhard D.S."/>
            <person name="Wagner L."/>
            <person name="Feingold E.A."/>
            <person name="Shenmen C.M."/>
            <person name="Grouse L.H."/>
            <person name="Schuler G."/>
            <person name="Klein S.L."/>
            <person name="Old S."/>
            <person name="Rasooly R."/>
            <person name="Good P."/>
            <person name="Guyer M."/>
            <person name="Peck A.M."/>
            <person name="Derge J.G."/>
            <person name="Lipman D."/>
            <person name="Collins F.S."/>
            <person name="Jang W."/>
            <person name="Sherry S."/>
            <person name="Feolo M."/>
            <person name="Misquitta L."/>
            <person name="Lee E."/>
            <person name="Rotmistrovsky K."/>
            <person name="Greenhut S.F."/>
            <person name="Schaefer C.F."/>
            <person name="Buetow K."/>
            <person name="Bonner T.I."/>
            <person name="Haussler D."/>
            <person name="Kent J."/>
            <person name="Kiekhaus M."/>
            <person name="Furey T."/>
            <person name="Brent M."/>
            <person name="Prange C."/>
            <person name="Schreiber K."/>
            <person name="Shapiro N."/>
            <person name="Bhat N.K."/>
            <person name="Hopkins R.F."/>
            <person name="Hsie F."/>
            <person name="Driscoll T."/>
            <person name="Soares M.B."/>
            <person name="Casavant T.L."/>
            <person name="Scheetz T.E."/>
            <person name="Brown-stein M.J."/>
            <person name="Usdin T.B."/>
            <person name="Toshiyuki S."/>
            <person name="Carninci P."/>
            <person name="Piao Y."/>
            <person name="Dudekula D.B."/>
            <person name="Ko M.S."/>
            <person name="Kawakami K."/>
            <person name="Suzuki Y."/>
            <person name="Sugano S."/>
            <person name="Gruber C.E."/>
            <person name="Smith M.R."/>
            <person name="Simmons B."/>
            <person name="Moore T."/>
            <person name="Waterman R."/>
            <person name="Johnson S.L."/>
            <person name="Ruan Y."/>
            <person name="Wei C.L."/>
            <person name="Mathavan S."/>
            <person name="Gunaratne P.H."/>
            <person name="Wu J."/>
            <person name="Garcia A.M."/>
            <person name="Hulyk S.W."/>
            <person name="Fuh E."/>
            <person name="Yuan Y."/>
            <person name="Sneed A."/>
            <person name="Kowis C."/>
            <person name="Hodgson A."/>
            <person name="Muzny D.M."/>
            <person name="McPherson J."/>
            <person name="Gibbs R.A."/>
            <person name="Fahey J."/>
            <person name="Helton E."/>
            <person name="Ketteman M."/>
            <person name="Madan A."/>
            <person name="Rodrigues S."/>
            <person name="Sanchez A."/>
            <person name="Whiting M."/>
            <person name="Madari A."/>
            <person name="Young A.C."/>
            <person name="Wetherby K.D."/>
            <person name="Granite S.J."/>
            <person name="Kwong P.N."/>
            <person name="Brinkley C.P."/>
            <person name="Pearson R.L."/>
            <person name="Bouffard G.G."/>
            <person name="Blakesly R.W."/>
            <person name="Green E.D."/>
            <person name="Dickson M.C."/>
            <person name="Rodriguez A.C."/>
            <person name="Grimwood J."/>
            <person name="Schmutz J."/>
            <person name="Myers R.M."/>
            <person name="Butterfield Y.S."/>
            <person name="Griffith M."/>
            <person name="Griffith O.L."/>
            <person name="Krzywinski M.I."/>
            <person name="Liao N."/>
            <person name="Morin R."/>
            <person name="Morrin R."/>
            <person name="Palmquist D."/>
            <person name="Petrescu A.S."/>
            <person name="Skalska U."/>
            <person name="Smailus D.E."/>
            <person name="Stott J.M."/>
            <person name="Schnerch A."/>
            <person name="Schein J.E."/>
            <person name="Jones S.J."/>
            <person name="Holt R.A."/>
            <person name="Baross A."/>
            <person name="Marra M.A."/>
            <person name="Clifton S."/>
            <person name="Makowski K.A."/>
            <person name="Bosak S."/>
            <person name="Malek J."/>
        </authorList>
    </citation>
    <scope>NUCLEOTIDE SEQUENCE [LARGE SCALE MRNA]</scope>
    <source>
        <strain evidence="2">Czech II</strain>
        <tissue evidence="2">Mammary tumor metastatized to lung. Tumor arose spontaneously</tissue>
    </source>
</reference>
<dbReference type="Gene3D" id="6.10.140.140">
    <property type="match status" value="1"/>
</dbReference>
<protein>
    <recommendedName>
        <fullName evidence="1">KRAB domain-containing protein</fullName>
    </recommendedName>
</protein>
<dbReference type="SMART" id="SM00349">
    <property type="entry name" value="KRAB"/>
    <property type="match status" value="1"/>
</dbReference>
<evidence type="ECO:0000313" key="3">
    <source>
        <dbReference type="MGI" id="MGI:2443901"/>
    </source>
</evidence>
<sequence>HASALRCEQAERLVCCVLMSADRGLSELPAIYNVATWDWPAIFQDHSPLPITRPTPNGLSTLSSIEDSDARNICSKNAVTYEDVHVNFTQEEWALLDPSQKKLYKDVMLETYRNLSALGVKGVRVQRNPLNILNVVKPLLYMLTVMPKGMKGFIQKRSPLKLFTVSKTFYLTQVSKYIKEHKLDRNPMNVISVVKDLQGPVFLKTMKEFILERNPTNVINVIKSFAINRVS</sequence>
<organism evidence="2">
    <name type="scientific">Mus musculus</name>
    <name type="common">Mouse</name>
    <dbReference type="NCBI Taxonomy" id="10090"/>
    <lineage>
        <taxon>Eukaryota</taxon>
        <taxon>Metazoa</taxon>
        <taxon>Chordata</taxon>
        <taxon>Craniata</taxon>
        <taxon>Vertebrata</taxon>
        <taxon>Euteleostomi</taxon>
        <taxon>Mammalia</taxon>
        <taxon>Eutheria</taxon>
        <taxon>Euarchontoglires</taxon>
        <taxon>Glires</taxon>
        <taxon>Rodentia</taxon>
        <taxon>Myomorpha</taxon>
        <taxon>Muroidea</taxon>
        <taxon>Muridae</taxon>
        <taxon>Murinae</taxon>
        <taxon>Mus</taxon>
        <taxon>Mus</taxon>
    </lineage>
</organism>
<dbReference type="EMBL" id="BC028252">
    <property type="protein sequence ID" value="AAH28252.1"/>
    <property type="molecule type" value="mRNA"/>
</dbReference>
<dbReference type="InterPro" id="IPR001909">
    <property type="entry name" value="KRAB"/>
</dbReference>
<dbReference type="Pfam" id="PF01352">
    <property type="entry name" value="KRAB"/>
    <property type="match status" value="1"/>
</dbReference>
<feature type="domain" description="KRAB" evidence="1">
    <location>
        <begin position="79"/>
        <end position="165"/>
    </location>
</feature>
<dbReference type="PANTHER" id="PTHR14947">
    <property type="entry name" value="ZINC FINGER PROTEIN"/>
    <property type="match status" value="1"/>
</dbReference>
<dbReference type="PROSITE" id="PS50805">
    <property type="entry name" value="KRAB"/>
    <property type="match status" value="1"/>
</dbReference>
<dbReference type="MGI" id="MGI:2443901">
    <property type="gene designation" value="Zfp1008"/>
</dbReference>
<proteinExistence type="evidence at transcript level"/>
<dbReference type="InterPro" id="IPR039938">
    <property type="entry name" value="Sp4-like"/>
</dbReference>
<accession>Q05C83</accession>
<dbReference type="InterPro" id="IPR036051">
    <property type="entry name" value="KRAB_dom_sf"/>
</dbReference>